<name>A0ABW2I1D1_9ACTN</name>
<dbReference type="InterPro" id="IPR037214">
    <property type="entry name" value="TROVE_dom_sf"/>
</dbReference>
<dbReference type="PROSITE" id="PS50988">
    <property type="entry name" value="TROVE"/>
    <property type="match status" value="1"/>
</dbReference>
<dbReference type="RefSeq" id="WP_378975716.1">
    <property type="nucleotide sequence ID" value="NZ_JBHTBJ010000036.1"/>
</dbReference>
<dbReference type="InterPro" id="IPR008858">
    <property type="entry name" value="TROVE_dom"/>
</dbReference>
<dbReference type="EMBL" id="JBHTBJ010000036">
    <property type="protein sequence ID" value="MFC7278661.1"/>
    <property type="molecule type" value="Genomic_DNA"/>
</dbReference>
<sequence length="75" mass="8544">MGLLGLARNLRNFDEAGVSDTVAARTVARFADPEQVARSRMFPYRWLAAYDAAPSLRWATAWIRRSTRRCVTCRP</sequence>
<feature type="domain" description="TROVE" evidence="1">
    <location>
        <begin position="1"/>
        <end position="75"/>
    </location>
</feature>
<proteinExistence type="predicted"/>
<evidence type="ECO:0000313" key="3">
    <source>
        <dbReference type="Proteomes" id="UP001596548"/>
    </source>
</evidence>
<evidence type="ECO:0000313" key="2">
    <source>
        <dbReference type="EMBL" id="MFC7278661.1"/>
    </source>
</evidence>
<organism evidence="2 3">
    <name type="scientific">Paractinoplanes rhizophilus</name>
    <dbReference type="NCBI Taxonomy" id="1416877"/>
    <lineage>
        <taxon>Bacteria</taxon>
        <taxon>Bacillati</taxon>
        <taxon>Actinomycetota</taxon>
        <taxon>Actinomycetes</taxon>
        <taxon>Micromonosporales</taxon>
        <taxon>Micromonosporaceae</taxon>
        <taxon>Paractinoplanes</taxon>
    </lineage>
</organism>
<dbReference type="Pfam" id="PF05731">
    <property type="entry name" value="TROVE"/>
    <property type="match status" value="1"/>
</dbReference>
<keyword evidence="3" id="KW-1185">Reference proteome</keyword>
<gene>
    <name evidence="2" type="ORF">ACFQS1_32195</name>
</gene>
<accession>A0ABW2I1D1</accession>
<reference evidence="3" key="1">
    <citation type="journal article" date="2019" name="Int. J. Syst. Evol. Microbiol.">
        <title>The Global Catalogue of Microorganisms (GCM) 10K type strain sequencing project: providing services to taxonomists for standard genome sequencing and annotation.</title>
        <authorList>
            <consortium name="The Broad Institute Genomics Platform"/>
            <consortium name="The Broad Institute Genome Sequencing Center for Infectious Disease"/>
            <person name="Wu L."/>
            <person name="Ma J."/>
        </authorList>
    </citation>
    <scope>NUCLEOTIDE SEQUENCE [LARGE SCALE GENOMIC DNA]</scope>
    <source>
        <strain evidence="3">XZYJT-10</strain>
    </source>
</reference>
<protein>
    <submittedName>
        <fullName evidence="2">TROVE domain-containing protein</fullName>
    </submittedName>
</protein>
<dbReference type="Proteomes" id="UP001596548">
    <property type="component" value="Unassembled WGS sequence"/>
</dbReference>
<evidence type="ECO:0000259" key="1">
    <source>
        <dbReference type="PROSITE" id="PS50988"/>
    </source>
</evidence>
<dbReference type="SUPFAM" id="SSF140864">
    <property type="entry name" value="TROVE domain-like"/>
    <property type="match status" value="1"/>
</dbReference>
<comment type="caution">
    <text evidence="2">The sequence shown here is derived from an EMBL/GenBank/DDBJ whole genome shotgun (WGS) entry which is preliminary data.</text>
</comment>